<organism evidence="1 2">
    <name type="scientific">Gordonia phage GRU1</name>
    <dbReference type="NCBI Taxonomy" id="1109710"/>
    <lineage>
        <taxon>Viruses</taxon>
        <taxon>Duplodnaviria</taxon>
        <taxon>Heunggongvirae</taxon>
        <taxon>Uroviricota</taxon>
        <taxon>Caudoviricetes</taxon>
        <taxon>Zierdtviridae</taxon>
        <taxon>Emilbogenvirinae</taxon>
        <taxon>Gruunavirus</taxon>
        <taxon>Gruunavirus GRU1</taxon>
    </lineage>
</organism>
<evidence type="ECO:0000313" key="1">
    <source>
        <dbReference type="EMBL" id="AET09884.1"/>
    </source>
</evidence>
<dbReference type="RefSeq" id="YP_004935866.1">
    <property type="nucleotide sequence ID" value="NC_016435.1"/>
</dbReference>
<proteinExistence type="predicted"/>
<accession>G8EK02</accession>
<sequence length="97" mass="10173">MSTREPFVPNDEFAAVDSLGTRIAESGGQAGEAFGAGPAHRLRGLVPVRSRDRTLSLCVLLPAAVEFGVPEPHPLESIGAAQRAAPIDCPLRGGQRE</sequence>
<dbReference type="EMBL" id="JF923797">
    <property type="protein sequence ID" value="AET09884.1"/>
    <property type="molecule type" value="Genomic_DNA"/>
</dbReference>
<evidence type="ECO:0000313" key="2">
    <source>
        <dbReference type="Proteomes" id="UP000005642"/>
    </source>
</evidence>
<dbReference type="KEGG" id="vg:11459600"/>
<protein>
    <submittedName>
        <fullName evidence="1">Uncharacterized protein</fullName>
    </submittedName>
</protein>
<name>G8EK02_9CAUD</name>
<reference evidence="1 2" key="1">
    <citation type="journal article" date="2011" name="Appl. Environ. Microbiol.">
        <title>Genome sequence and characterization of the related Gordonia phages GTE5 and GRU1 and their use as potential biocontrol agents.</title>
        <authorList>
            <person name="Petrovski S."/>
            <person name="Tillett D."/>
            <person name="Seviour R.J."/>
        </authorList>
    </citation>
    <scope>NUCLEOTIDE SEQUENCE [LARGE SCALE GENOMIC DNA]</scope>
</reference>
<dbReference type="Proteomes" id="UP000005642">
    <property type="component" value="Segment"/>
</dbReference>
<keyword evidence="2" id="KW-1185">Reference proteome</keyword>
<dbReference type="GeneID" id="11459600"/>